<dbReference type="PANTHER" id="PTHR30456">
    <property type="entry name" value="PYRIDOXINE 5'-PHOSPHATE SYNTHASE"/>
    <property type="match status" value="1"/>
</dbReference>
<dbReference type="GO" id="GO:0005829">
    <property type="term" value="C:cytosol"/>
    <property type="evidence" value="ECO:0007669"/>
    <property type="project" value="TreeGrafter"/>
</dbReference>
<dbReference type="NCBIfam" id="NF003627">
    <property type="entry name" value="PRK05265.1-5"/>
    <property type="match status" value="1"/>
</dbReference>
<dbReference type="PANTHER" id="PTHR30456:SF0">
    <property type="entry name" value="PYRIDOXINE 5'-PHOSPHATE SYNTHASE"/>
    <property type="match status" value="1"/>
</dbReference>
<evidence type="ECO:0000256" key="1">
    <source>
        <dbReference type="ARBA" id="ARBA00022490"/>
    </source>
</evidence>
<evidence type="ECO:0000256" key="2">
    <source>
        <dbReference type="ARBA" id="ARBA00022679"/>
    </source>
</evidence>
<name>A0A927DBS7_KLEPN</name>
<evidence type="ECO:0000313" key="6">
    <source>
        <dbReference type="EMBL" id="MBD3701037.1"/>
    </source>
</evidence>
<feature type="active site" description="Proton acceptor" evidence="4">
    <location>
        <position position="72"/>
    </location>
</feature>
<evidence type="ECO:0000313" key="7">
    <source>
        <dbReference type="Proteomes" id="UP000631473"/>
    </source>
</evidence>
<dbReference type="GO" id="GO:0008615">
    <property type="term" value="P:pyridoxine biosynthetic process"/>
    <property type="evidence" value="ECO:0007669"/>
    <property type="project" value="UniProtKB-UniRule"/>
</dbReference>
<dbReference type="Gene3D" id="3.20.20.70">
    <property type="entry name" value="Aldolase class I"/>
    <property type="match status" value="1"/>
</dbReference>
<gene>
    <name evidence="4 6" type="primary">pdxJ</name>
    <name evidence="6" type="ORF">IE991_14675</name>
</gene>
<dbReference type="SUPFAM" id="SSF63892">
    <property type="entry name" value="Pyridoxine 5'-phosphate synthase"/>
    <property type="match status" value="1"/>
</dbReference>
<reference evidence="6" key="1">
    <citation type="submission" date="2020-07" db="EMBL/GenBank/DDBJ databases">
        <title>Clinical and genomic characterization of carbapenemase-producing Enterobacterales causing secondary infections during the COVID-19 crisis at a New York City hospital.</title>
        <authorList>
            <person name="Gomez-Simmonds A."/>
            <person name="Annavajhala M.K."/>
            <person name="Uhlemann A.-C."/>
        </authorList>
    </citation>
    <scope>NUCLEOTIDE SEQUENCE</scope>
    <source>
        <strain evidence="6">NK1597</strain>
    </source>
</reference>
<comment type="function">
    <text evidence="4">Catalyzes the complicated ring closure reaction between the two acyclic compounds 1-deoxy-D-xylulose-5-phosphate (DXP) and 3-amino-2-oxopropyl phosphate (1-amino-acetone-3-phosphate or AAP) to form pyridoxine 5'-phosphate (PNP) and inorganic phosphate.</text>
</comment>
<keyword evidence="3 4" id="KW-0664">Pyridoxine biosynthesis</keyword>
<evidence type="ECO:0000256" key="5">
    <source>
        <dbReference type="NCBIfam" id="TIGR00559"/>
    </source>
</evidence>
<evidence type="ECO:0000256" key="3">
    <source>
        <dbReference type="ARBA" id="ARBA00023096"/>
    </source>
</evidence>
<organism evidence="6 7">
    <name type="scientific">Klebsiella pneumoniae</name>
    <dbReference type="NCBI Taxonomy" id="573"/>
    <lineage>
        <taxon>Bacteria</taxon>
        <taxon>Pseudomonadati</taxon>
        <taxon>Pseudomonadota</taxon>
        <taxon>Gammaproteobacteria</taxon>
        <taxon>Enterobacterales</taxon>
        <taxon>Enterobacteriaceae</taxon>
        <taxon>Klebsiella/Raoultella group</taxon>
        <taxon>Klebsiella</taxon>
        <taxon>Klebsiella pneumoniae complex</taxon>
    </lineage>
</organism>
<feature type="binding site" evidence="4">
    <location>
        <position position="52"/>
    </location>
    <ligand>
        <name>1-deoxy-D-xylulose 5-phosphate</name>
        <dbReference type="ChEBI" id="CHEBI:57792"/>
    </ligand>
</feature>
<dbReference type="HAMAP" id="MF_00279">
    <property type="entry name" value="PdxJ"/>
    <property type="match status" value="1"/>
</dbReference>
<dbReference type="AlphaFoldDB" id="A0A927DBS7"/>
<protein>
    <recommendedName>
        <fullName evidence="4 5">Pyridoxine 5'-phosphate synthase</fullName>
        <shortName evidence="4">PNP synthase</shortName>
        <ecNumber evidence="4 5">2.6.99.2</ecNumber>
    </recommendedName>
</protein>
<feature type="binding site" evidence="4">
    <location>
        <position position="102"/>
    </location>
    <ligand>
        <name>1-deoxy-D-xylulose 5-phosphate</name>
        <dbReference type="ChEBI" id="CHEBI:57792"/>
    </ligand>
</feature>
<dbReference type="Pfam" id="PF03740">
    <property type="entry name" value="PdxJ"/>
    <property type="match status" value="1"/>
</dbReference>
<comment type="subcellular location">
    <subcellularLocation>
        <location evidence="4">Cytoplasm</location>
    </subcellularLocation>
</comment>
<feature type="binding site" evidence="4">
    <location>
        <begin position="216"/>
        <end position="217"/>
    </location>
    <ligand>
        <name>3-amino-2-oxopropyl phosphate</name>
        <dbReference type="ChEBI" id="CHEBI:57279"/>
    </ligand>
</feature>
<sequence>MAELLLGVNIDHIATLRNARGTAYPDPVQAAFIAEQAGADGITVHLREDRRHITDRDVRILRETLHTRMNLEMAVTEEMLTIACETKPHFCCPVPEKRQEVTTEGGLDVAGQRDKMRDACQRPRRMPASPVSLFIDADEAQIKAAADVGAPYIEIHTGCYADAKTDAEQAGELERIAKAATYAASLGLKVNAGHGLTYHNVKAIAALPEMHELNIGHAIIGRAVMSGLKEAVAEMKRLMLEARG</sequence>
<feature type="binding site" evidence="4">
    <location>
        <position position="47"/>
    </location>
    <ligand>
        <name>1-deoxy-D-xylulose 5-phosphate</name>
        <dbReference type="ChEBI" id="CHEBI:57792"/>
    </ligand>
</feature>
<feature type="binding site" evidence="4">
    <location>
        <position position="20"/>
    </location>
    <ligand>
        <name>3-amino-2-oxopropyl phosphate</name>
        <dbReference type="ChEBI" id="CHEBI:57279"/>
    </ligand>
</feature>
<dbReference type="EMBL" id="JACXTI010000002">
    <property type="protein sequence ID" value="MBD3701037.1"/>
    <property type="molecule type" value="Genomic_DNA"/>
</dbReference>
<dbReference type="CDD" id="cd00003">
    <property type="entry name" value="PNPsynthase"/>
    <property type="match status" value="1"/>
</dbReference>
<dbReference type="FunFam" id="3.20.20.70:FF:000042">
    <property type="entry name" value="Pyridoxine 5'-phosphate synthase"/>
    <property type="match status" value="1"/>
</dbReference>
<dbReference type="GO" id="GO:0033856">
    <property type="term" value="F:pyridoxine 5'-phosphate synthase activity"/>
    <property type="evidence" value="ECO:0007669"/>
    <property type="project" value="UniProtKB-UniRule"/>
</dbReference>
<feature type="binding site" evidence="4">
    <location>
        <begin position="11"/>
        <end position="12"/>
    </location>
    <ligand>
        <name>1-deoxy-D-xylulose 5-phosphate</name>
        <dbReference type="ChEBI" id="CHEBI:57792"/>
    </ligand>
</feature>
<comment type="catalytic activity">
    <reaction evidence="4">
        <text>3-amino-2-oxopropyl phosphate + 1-deoxy-D-xylulose 5-phosphate = pyridoxine 5'-phosphate + phosphate + 2 H2O + H(+)</text>
        <dbReference type="Rhea" id="RHEA:15265"/>
        <dbReference type="ChEBI" id="CHEBI:15377"/>
        <dbReference type="ChEBI" id="CHEBI:15378"/>
        <dbReference type="ChEBI" id="CHEBI:43474"/>
        <dbReference type="ChEBI" id="CHEBI:57279"/>
        <dbReference type="ChEBI" id="CHEBI:57792"/>
        <dbReference type="ChEBI" id="CHEBI:58589"/>
        <dbReference type="EC" id="2.6.99.2"/>
    </reaction>
</comment>
<accession>A0A927DBS7</accession>
<proteinExistence type="inferred from homology"/>
<keyword evidence="1 4" id="KW-0963">Cytoplasm</keyword>
<dbReference type="NCBIfam" id="NF003623">
    <property type="entry name" value="PRK05265.1-1"/>
    <property type="match status" value="1"/>
</dbReference>
<dbReference type="EC" id="2.6.99.2" evidence="4 5"/>
<dbReference type="NCBIfam" id="NF003624">
    <property type="entry name" value="PRK05265.1-2"/>
    <property type="match status" value="1"/>
</dbReference>
<dbReference type="InterPro" id="IPR004569">
    <property type="entry name" value="PyrdxlP_synth_PdxJ"/>
</dbReference>
<evidence type="ECO:0000256" key="4">
    <source>
        <dbReference type="HAMAP-Rule" id="MF_00279"/>
    </source>
</evidence>
<comment type="pathway">
    <text evidence="4">Cofactor biosynthesis; pyridoxine 5'-phosphate biosynthesis; pyridoxine 5'-phosphate from D-erythrose 4-phosphate: step 5/5.</text>
</comment>
<dbReference type="InterPro" id="IPR013785">
    <property type="entry name" value="Aldolase_TIM"/>
</dbReference>
<feature type="active site" description="Proton acceptor" evidence="4">
    <location>
        <position position="45"/>
    </location>
</feature>
<feature type="active site" description="Proton donor" evidence="4">
    <location>
        <position position="194"/>
    </location>
</feature>
<feature type="site" description="Transition state stabilizer" evidence="4">
    <location>
        <position position="154"/>
    </location>
</feature>
<comment type="caution">
    <text evidence="6">The sequence shown here is derived from an EMBL/GenBank/DDBJ whole genome shotgun (WGS) entry which is preliminary data.</text>
</comment>
<dbReference type="InterPro" id="IPR036130">
    <property type="entry name" value="Pyridoxine-5'_phos_synth"/>
</dbReference>
<comment type="subunit">
    <text evidence="4">Homooctamer; tetramer of dimers.</text>
</comment>
<feature type="binding site" evidence="4">
    <location>
        <position position="9"/>
    </location>
    <ligand>
        <name>3-amino-2-oxopropyl phosphate</name>
        <dbReference type="ChEBI" id="CHEBI:57279"/>
    </ligand>
</feature>
<dbReference type="NCBIfam" id="TIGR00559">
    <property type="entry name" value="pdxJ"/>
    <property type="match status" value="1"/>
</dbReference>
<dbReference type="NCBIfam" id="NF003625">
    <property type="entry name" value="PRK05265.1-3"/>
    <property type="match status" value="1"/>
</dbReference>
<keyword evidence="2 4" id="KW-0808">Transferase</keyword>
<dbReference type="Proteomes" id="UP000631473">
    <property type="component" value="Unassembled WGS sequence"/>
</dbReference>
<feature type="binding site" evidence="4">
    <location>
        <position position="195"/>
    </location>
    <ligand>
        <name>3-amino-2-oxopropyl phosphate</name>
        <dbReference type="ChEBI" id="CHEBI:57279"/>
    </ligand>
</feature>
<comment type="similarity">
    <text evidence="4">Belongs to the PNP synthase family.</text>
</comment>